<keyword evidence="3 7" id="KW-0812">Transmembrane</keyword>
<keyword evidence="5 7" id="KW-0472">Membrane</keyword>
<keyword evidence="6" id="KW-0813">Transport</keyword>
<name>Q0I2A2_HISS1</name>
<feature type="transmembrane region" description="Helical" evidence="7">
    <location>
        <begin position="95"/>
        <end position="117"/>
    </location>
</feature>
<gene>
    <name evidence="9" type="ordered locus">HS_0451</name>
</gene>
<organism evidence="9">
    <name type="scientific">Histophilus somni (strain 129Pt)</name>
    <name type="common">Haemophilus somnus</name>
    <dbReference type="NCBI Taxonomy" id="205914"/>
    <lineage>
        <taxon>Bacteria</taxon>
        <taxon>Pseudomonadati</taxon>
        <taxon>Pseudomonadota</taxon>
        <taxon>Gammaproteobacteria</taxon>
        <taxon>Pasteurellales</taxon>
        <taxon>Pasteurellaceae</taxon>
        <taxon>Histophilus</taxon>
    </lineage>
</organism>
<keyword evidence="6" id="KW-0653">Protein transport</keyword>
<feature type="transmembrane region" description="Helical" evidence="7">
    <location>
        <begin position="50"/>
        <end position="75"/>
    </location>
</feature>
<evidence type="ECO:0000313" key="9">
    <source>
        <dbReference type="EMBL" id="ABI24728.1"/>
    </source>
</evidence>
<protein>
    <recommendedName>
        <fullName evidence="8">MotA/TolQ/ExbB proton channel domain-containing protein</fullName>
    </recommendedName>
</protein>
<comment type="similarity">
    <text evidence="6">Belongs to the exbB/tolQ family.</text>
</comment>
<dbReference type="EMBL" id="CP000436">
    <property type="protein sequence ID" value="ABI24728.1"/>
    <property type="molecule type" value="Genomic_DNA"/>
</dbReference>
<evidence type="ECO:0000256" key="3">
    <source>
        <dbReference type="ARBA" id="ARBA00022692"/>
    </source>
</evidence>
<keyword evidence="2" id="KW-1003">Cell membrane</keyword>
<feature type="transmembrane region" description="Helical" evidence="7">
    <location>
        <begin position="20"/>
        <end position="38"/>
    </location>
</feature>
<dbReference type="GO" id="GO:0015031">
    <property type="term" value="P:protein transport"/>
    <property type="evidence" value="ECO:0007669"/>
    <property type="project" value="UniProtKB-KW"/>
</dbReference>
<dbReference type="KEGG" id="hso:HS_0451"/>
<keyword evidence="4 7" id="KW-1133">Transmembrane helix</keyword>
<dbReference type="GO" id="GO:0005886">
    <property type="term" value="C:plasma membrane"/>
    <property type="evidence" value="ECO:0007669"/>
    <property type="project" value="UniProtKB-SubCell"/>
</dbReference>
<accession>Q0I2A2</accession>
<dbReference type="AlphaFoldDB" id="Q0I2A2"/>
<feature type="domain" description="MotA/TolQ/ExbB proton channel" evidence="8">
    <location>
        <begin position="43"/>
        <end position="119"/>
    </location>
</feature>
<evidence type="ECO:0000256" key="6">
    <source>
        <dbReference type="RuleBase" id="RU004057"/>
    </source>
</evidence>
<proteinExistence type="inferred from homology"/>
<comment type="subcellular location">
    <subcellularLocation>
        <location evidence="1">Cell membrane</location>
        <topology evidence="1">Multi-pass membrane protein</topology>
    </subcellularLocation>
    <subcellularLocation>
        <location evidence="6">Membrane</location>
        <topology evidence="6">Multi-pass membrane protein</topology>
    </subcellularLocation>
</comment>
<dbReference type="eggNOG" id="COG1196">
    <property type="taxonomic scope" value="Bacteria"/>
</dbReference>
<evidence type="ECO:0000256" key="4">
    <source>
        <dbReference type="ARBA" id="ARBA00022989"/>
    </source>
</evidence>
<evidence type="ECO:0000256" key="7">
    <source>
        <dbReference type="SAM" id="Phobius"/>
    </source>
</evidence>
<evidence type="ECO:0000259" key="8">
    <source>
        <dbReference type="Pfam" id="PF01618"/>
    </source>
</evidence>
<evidence type="ECO:0000256" key="1">
    <source>
        <dbReference type="ARBA" id="ARBA00004651"/>
    </source>
</evidence>
<evidence type="ECO:0000256" key="5">
    <source>
        <dbReference type="ARBA" id="ARBA00023136"/>
    </source>
</evidence>
<dbReference type="Pfam" id="PF01618">
    <property type="entry name" value="MotA_ExbB"/>
    <property type="match status" value="1"/>
</dbReference>
<sequence length="589" mass="66693">MLAFIENFLKSLSSSTITEYFFWILLGIAVLGLLTFLISRKHYHSQFTKFAEYTPVLLTSVGILGTFTGIVAGLLNFDIHQIDNSISSLLEGMKTAFFTSVIGVALSILLKIIYTLVGKVKNEKKRDVDIEEIAAAICRQAEENEKQSASLLLLTDWSKDQAITQNGALTALQSIARTLGSEAESSLLGQIKLLRADFNDAFKELKNQKIQAIGFLQKMTEQSEENQVQFTKFEEKLSQRLHDFAQILSKSATETVIEALRQVIVEFNQNLMEQFGENFKELNRAVKDLVQWQENYKTQLNEMIVLYHAGVQSLESTEKSVLSIEQKSQVIPQTMEKLGEVIEVNQHQIEHLNAHLSGFAELRDKAIDAIPQTQQQVKLMLNNVETANQSLTEALKKSATQMEADLTSTARTFANKSVELTENLANVIRDSANNFATQSLQGLQALNESSKELKETAHSIALHQKELNAEQQKTINQVIKFVENWQKTFEQQSQEIFQNFVRKVEDMSRQQVAENERLMRSLQEEGEKTVKGTAEYVNAQLKLIDDSMQREVERVMKEMGSALATISRQFTQDYTKLVEAMSNIVRSRI</sequence>
<reference evidence="9" key="1">
    <citation type="submission" date="2006-08" db="EMBL/GenBank/DDBJ databases">
        <title>Complete genome sequence of Haemophilus somnus 129PT.</title>
        <authorList>
            <person name="Copeland A."/>
            <person name="Lucas S."/>
            <person name="Lapidus A."/>
            <person name="Barry K."/>
            <person name="Glavina del Rio T."/>
            <person name="Hammon N."/>
            <person name="Dalin E."/>
            <person name="Tice H."/>
            <person name="Pitluck S."/>
            <person name="Brettin T.S."/>
            <person name="Bruce D."/>
            <person name="Challacombe J.F."/>
            <person name="Chertkov O."/>
            <person name="Detter J.C."/>
            <person name="Gilna P."/>
            <person name="Han S."/>
            <person name="Misra M."/>
            <person name="Tapia R."/>
            <person name="Thayer N.N."/>
            <person name="Xie G."/>
            <person name="Inzana T.J."/>
            <person name="Duncan A.J."/>
            <person name="Siddaramppa S."/>
            <person name="Richardson P."/>
        </authorList>
    </citation>
    <scope>NUCLEOTIDE SEQUENCE</scope>
    <source>
        <strain evidence="9">129PT</strain>
    </source>
</reference>
<evidence type="ECO:0000256" key="2">
    <source>
        <dbReference type="ARBA" id="ARBA00022475"/>
    </source>
</evidence>
<dbReference type="eggNOG" id="COG0811">
    <property type="taxonomic scope" value="Bacteria"/>
</dbReference>
<dbReference type="HOGENOM" id="CLU_039815_0_0_6"/>
<dbReference type="InterPro" id="IPR002898">
    <property type="entry name" value="MotA_ExbB_proton_chnl"/>
</dbReference>